<comment type="caution">
    <text evidence="1">The sequence shown here is derived from an EMBL/GenBank/DDBJ whole genome shotgun (WGS) entry which is preliminary data.</text>
</comment>
<dbReference type="Proteomes" id="UP000620104">
    <property type="component" value="Unassembled WGS sequence"/>
</dbReference>
<dbReference type="AlphaFoldDB" id="A0A8H3YC24"/>
<evidence type="ECO:0000313" key="2">
    <source>
        <dbReference type="Proteomes" id="UP000620104"/>
    </source>
</evidence>
<protein>
    <submittedName>
        <fullName evidence="1">Uncharacterized protein</fullName>
    </submittedName>
</protein>
<proteinExistence type="predicted"/>
<reference evidence="1" key="1">
    <citation type="submission" date="2020-07" db="EMBL/GenBank/DDBJ databases">
        <title>Draft Genome Sequence of a Deep-Sea Yeast, Naganishia (Cryptococcus) liquefaciens strain N6.</title>
        <authorList>
            <person name="Han Y.W."/>
            <person name="Kajitani R."/>
            <person name="Morimoto H."/>
            <person name="Parhat M."/>
            <person name="Tsubouchi H."/>
            <person name="Bakenova O."/>
            <person name="Ogata M."/>
            <person name="Argunhan B."/>
            <person name="Aoki R."/>
            <person name="Kajiwara S."/>
            <person name="Itoh T."/>
            <person name="Iwasaki H."/>
        </authorList>
    </citation>
    <scope>NUCLEOTIDE SEQUENCE</scope>
    <source>
        <strain evidence="1">N6</strain>
    </source>
</reference>
<dbReference type="EMBL" id="BLZA01000002">
    <property type="protein sequence ID" value="GHJ83753.1"/>
    <property type="molecule type" value="Genomic_DNA"/>
</dbReference>
<name>A0A8H3YC24_9TREE</name>
<evidence type="ECO:0000313" key="1">
    <source>
        <dbReference type="EMBL" id="GHJ83753.1"/>
    </source>
</evidence>
<accession>A0A8H3YC24</accession>
<keyword evidence="2" id="KW-1185">Reference proteome</keyword>
<sequence>MRETYSQVTKRKTSVYTNSEPGRAQFAGVGSAKRTTQCGDRTHDLVLVPAMGCETIEVGKTRTTTVLIRLVDAVLTRTLSLEGPSLLVSEVQKGQPNVGIEPTTLSLSPQWVVKPLK</sequence>
<gene>
    <name evidence="1" type="ORF">NliqN6_0155</name>
</gene>
<organism evidence="1 2">
    <name type="scientific">Naganishia liquefaciens</name>
    <dbReference type="NCBI Taxonomy" id="104408"/>
    <lineage>
        <taxon>Eukaryota</taxon>
        <taxon>Fungi</taxon>
        <taxon>Dikarya</taxon>
        <taxon>Basidiomycota</taxon>
        <taxon>Agaricomycotina</taxon>
        <taxon>Tremellomycetes</taxon>
        <taxon>Filobasidiales</taxon>
        <taxon>Filobasidiaceae</taxon>
        <taxon>Naganishia</taxon>
    </lineage>
</organism>